<dbReference type="PROSITE" id="PS50068">
    <property type="entry name" value="LDLRA_2"/>
    <property type="match status" value="1"/>
</dbReference>
<dbReference type="CDD" id="cd00112">
    <property type="entry name" value="LDLa"/>
    <property type="match status" value="1"/>
</dbReference>
<dbReference type="Gene3D" id="4.10.400.10">
    <property type="entry name" value="Low-density Lipoprotein Receptor"/>
    <property type="match status" value="1"/>
</dbReference>
<feature type="disulfide bond" evidence="2">
    <location>
        <begin position="62"/>
        <end position="77"/>
    </location>
</feature>
<evidence type="ECO:0000256" key="2">
    <source>
        <dbReference type="PROSITE-ProRule" id="PRU00124"/>
    </source>
</evidence>
<organism evidence="3 4">
    <name type="scientific">Trichuris trichiura</name>
    <name type="common">Whipworm</name>
    <name type="synonym">Trichocephalus trichiurus</name>
    <dbReference type="NCBI Taxonomy" id="36087"/>
    <lineage>
        <taxon>Eukaryota</taxon>
        <taxon>Metazoa</taxon>
        <taxon>Ecdysozoa</taxon>
        <taxon>Nematoda</taxon>
        <taxon>Enoplea</taxon>
        <taxon>Dorylaimia</taxon>
        <taxon>Trichinellida</taxon>
        <taxon>Trichuridae</taxon>
        <taxon>Trichuris</taxon>
    </lineage>
</organism>
<gene>
    <name evidence="3" type="ORF">TTRE_0000178401</name>
</gene>
<evidence type="ECO:0000313" key="4">
    <source>
        <dbReference type="Proteomes" id="UP000030665"/>
    </source>
</evidence>
<dbReference type="OrthoDB" id="9990982at2759"/>
<keyword evidence="1 2" id="KW-1015">Disulfide bond</keyword>
<dbReference type="Proteomes" id="UP000030665">
    <property type="component" value="Unassembled WGS sequence"/>
</dbReference>
<dbReference type="EMBL" id="HG805857">
    <property type="protein sequence ID" value="CDW53519.1"/>
    <property type="molecule type" value="Genomic_DNA"/>
</dbReference>
<evidence type="ECO:0000256" key="1">
    <source>
        <dbReference type="ARBA" id="ARBA00023157"/>
    </source>
</evidence>
<sequence length="79" mass="8888">MATIAFVPWPVANAMRTFNLPQIHERTLPLIRRFRPAVGKCNPETEFHCPSDNRCIPKGWRCDGGKDCSQGEDEQGCGE</sequence>
<dbReference type="SMART" id="SM00192">
    <property type="entry name" value="LDLa"/>
    <property type="match status" value="1"/>
</dbReference>
<proteinExistence type="predicted"/>
<name>A0A077Z0I8_TRITR</name>
<accession>A0A077Z0I8</accession>
<keyword evidence="4" id="KW-1185">Reference proteome</keyword>
<dbReference type="InterPro" id="IPR036055">
    <property type="entry name" value="LDL_receptor-like_sf"/>
</dbReference>
<comment type="caution">
    <text evidence="2">Lacks conserved residue(s) required for the propagation of feature annotation.</text>
</comment>
<protein>
    <submittedName>
        <fullName evidence="3">Ldl recept a domain containing protein</fullName>
    </submittedName>
</protein>
<dbReference type="InterPro" id="IPR002172">
    <property type="entry name" value="LDrepeatLR_classA_rpt"/>
</dbReference>
<reference evidence="3" key="2">
    <citation type="submission" date="2014-03" db="EMBL/GenBank/DDBJ databases">
        <title>The whipworm genome and dual-species transcriptomics of an intimate host-pathogen interaction.</title>
        <authorList>
            <person name="Foth B.J."/>
            <person name="Tsai I.J."/>
            <person name="Reid A.J."/>
            <person name="Bancroft A.J."/>
            <person name="Nichol S."/>
            <person name="Tracey A."/>
            <person name="Holroyd N."/>
            <person name="Cotton J.A."/>
            <person name="Stanley E.J."/>
            <person name="Zarowiecki M."/>
            <person name="Liu J.Z."/>
            <person name="Huckvale T."/>
            <person name="Cooper P.J."/>
            <person name="Grencis R.K."/>
            <person name="Berriman M."/>
        </authorList>
    </citation>
    <scope>NUCLEOTIDE SEQUENCE [LARGE SCALE GENOMIC DNA]</scope>
</reference>
<dbReference type="PROSITE" id="PS01209">
    <property type="entry name" value="LDLRA_1"/>
    <property type="match status" value="1"/>
</dbReference>
<dbReference type="AlphaFoldDB" id="A0A077Z0I8"/>
<evidence type="ECO:0000313" key="3">
    <source>
        <dbReference type="EMBL" id="CDW53519.1"/>
    </source>
</evidence>
<dbReference type="InterPro" id="IPR023415">
    <property type="entry name" value="LDLR_class-A_CS"/>
</dbReference>
<dbReference type="SUPFAM" id="SSF57424">
    <property type="entry name" value="LDL receptor-like module"/>
    <property type="match status" value="1"/>
</dbReference>
<reference evidence="3" key="1">
    <citation type="submission" date="2014-01" db="EMBL/GenBank/DDBJ databases">
        <authorList>
            <person name="Aslett M."/>
        </authorList>
    </citation>
    <scope>NUCLEOTIDE SEQUENCE</scope>
</reference>
<dbReference type="Pfam" id="PF00057">
    <property type="entry name" value="Ldl_recept_a"/>
    <property type="match status" value="1"/>
</dbReference>